<gene>
    <name evidence="1" type="ORF">N2599_03325</name>
</gene>
<protein>
    <submittedName>
        <fullName evidence="1">Uncharacterized protein</fullName>
    </submittedName>
</protein>
<dbReference type="RefSeq" id="WP_260307802.1">
    <property type="nucleotide sequence ID" value="NZ_CP104143.1"/>
</dbReference>
<organism evidence="1 2">
    <name type="scientific">Rhizobium sullae</name>
    <name type="common">Rhizobium hedysari</name>
    <dbReference type="NCBI Taxonomy" id="50338"/>
    <lineage>
        <taxon>Bacteria</taxon>
        <taxon>Pseudomonadati</taxon>
        <taxon>Pseudomonadota</taxon>
        <taxon>Alphaproteobacteria</taxon>
        <taxon>Hyphomicrobiales</taxon>
        <taxon>Rhizobiaceae</taxon>
        <taxon>Rhizobium/Agrobacterium group</taxon>
        <taxon>Rhizobium</taxon>
    </lineage>
</organism>
<keyword evidence="2" id="KW-1185">Reference proteome</keyword>
<accession>A0ABY5XKE2</accession>
<sequence length="244" mass="27478">MIRPSFCVIDAKRGRWANVPPGMSAIELRHLTPAERLKFAARLRYSPEGTRSMTRHLRILAVLLTLSLISAGPADDGRWYAGDYSFSDELGGFRILSVTGSGTKTDPIEINEELDSASPVTLVIRAARPIQYHGFPEGAFHLRVVALNKSGLAWIEFEFELQEILGKPSEFYDGLSFDQTNPNPNFISSSRFARFENRFESFDRLRFTSGHADPLDRPAFGFFITDVTPVPEFYLVQDPRVPFS</sequence>
<proteinExistence type="predicted"/>
<evidence type="ECO:0000313" key="2">
    <source>
        <dbReference type="Proteomes" id="UP001060123"/>
    </source>
</evidence>
<dbReference type="EMBL" id="CP104143">
    <property type="protein sequence ID" value="UWU15064.1"/>
    <property type="molecule type" value="Genomic_DNA"/>
</dbReference>
<dbReference type="Proteomes" id="UP001060123">
    <property type="component" value="Chromosome"/>
</dbReference>
<name>A0ABY5XKE2_RHISU</name>
<evidence type="ECO:0000313" key="1">
    <source>
        <dbReference type="EMBL" id="UWU15064.1"/>
    </source>
</evidence>
<reference evidence="1" key="1">
    <citation type="submission" date="2022-09" db="EMBL/GenBank/DDBJ databases">
        <title>Australian commercial rhizobial inoculants.</title>
        <authorList>
            <person name="Kohlmeier M.G."/>
            <person name="O'Hara G.W."/>
            <person name="Colombi E."/>
            <person name="Ramsay J.P."/>
            <person name="Terpolilli J."/>
        </authorList>
    </citation>
    <scope>NUCLEOTIDE SEQUENCE</scope>
    <source>
        <strain evidence="1">WSM1592</strain>
    </source>
</reference>